<dbReference type="Gene3D" id="1.10.10.60">
    <property type="entry name" value="Homeodomain-like"/>
    <property type="match status" value="2"/>
</dbReference>
<dbReference type="PANTHER" id="PTHR11019">
    <property type="entry name" value="HTH-TYPE TRANSCRIPTIONAL REGULATOR NIMR"/>
    <property type="match status" value="1"/>
</dbReference>
<protein>
    <recommendedName>
        <fullName evidence="5">HTH-type transcriptional regulator RipA</fullName>
    </recommendedName>
    <alternativeName>
        <fullName evidence="6">Repressor of iron proteins A</fullName>
    </alternativeName>
</protein>
<dbReference type="SUPFAM" id="SSF46689">
    <property type="entry name" value="Homeodomain-like"/>
    <property type="match status" value="1"/>
</dbReference>
<evidence type="ECO:0000256" key="6">
    <source>
        <dbReference type="ARBA" id="ARBA00079449"/>
    </source>
</evidence>
<evidence type="ECO:0000256" key="2">
    <source>
        <dbReference type="ARBA" id="ARBA00023015"/>
    </source>
</evidence>
<evidence type="ECO:0000256" key="7">
    <source>
        <dbReference type="SAM" id="MobiDB-lite"/>
    </source>
</evidence>
<dbReference type="SMART" id="SM00342">
    <property type="entry name" value="HTH_ARAC"/>
    <property type="match status" value="1"/>
</dbReference>
<proteinExistence type="predicted"/>
<dbReference type="CDD" id="cd06124">
    <property type="entry name" value="cupin_NimR-like_N"/>
    <property type="match status" value="1"/>
</dbReference>
<evidence type="ECO:0000313" key="10">
    <source>
        <dbReference type="Proteomes" id="UP000585836"/>
    </source>
</evidence>
<dbReference type="InterPro" id="IPR018060">
    <property type="entry name" value="HTH_AraC"/>
</dbReference>
<name>A0A7W9UNW6_9ACTN</name>
<evidence type="ECO:0000259" key="8">
    <source>
        <dbReference type="PROSITE" id="PS01124"/>
    </source>
</evidence>
<dbReference type="GO" id="GO:0043565">
    <property type="term" value="F:sequence-specific DNA binding"/>
    <property type="evidence" value="ECO:0007669"/>
    <property type="project" value="InterPro"/>
</dbReference>
<dbReference type="Pfam" id="PF02311">
    <property type="entry name" value="AraC_binding"/>
    <property type="match status" value="1"/>
</dbReference>
<dbReference type="InterPro" id="IPR003313">
    <property type="entry name" value="AraC-bd"/>
</dbReference>
<dbReference type="EMBL" id="JACHJK010000002">
    <property type="protein sequence ID" value="MBB5925740.1"/>
    <property type="molecule type" value="Genomic_DNA"/>
</dbReference>
<dbReference type="Pfam" id="PF12833">
    <property type="entry name" value="HTH_18"/>
    <property type="match status" value="1"/>
</dbReference>
<dbReference type="SUPFAM" id="SSF51182">
    <property type="entry name" value="RmlC-like cupins"/>
    <property type="match status" value="1"/>
</dbReference>
<dbReference type="Proteomes" id="UP000585836">
    <property type="component" value="Unassembled WGS sequence"/>
</dbReference>
<keyword evidence="2" id="KW-0805">Transcription regulation</keyword>
<dbReference type="FunFam" id="1.10.10.60:FF:000132">
    <property type="entry name" value="AraC family transcriptional regulator"/>
    <property type="match status" value="1"/>
</dbReference>
<evidence type="ECO:0000256" key="5">
    <source>
        <dbReference type="ARBA" id="ARBA00074140"/>
    </source>
</evidence>
<comment type="caution">
    <text evidence="9">The sequence shown here is derived from an EMBL/GenBank/DDBJ whole genome shotgun (WGS) entry which is preliminary data.</text>
</comment>
<keyword evidence="1" id="KW-0678">Repressor</keyword>
<gene>
    <name evidence="9" type="ORF">FHS34_001194</name>
</gene>
<organism evidence="9 10">
    <name type="scientific">Streptomyces echinatus</name>
    <dbReference type="NCBI Taxonomy" id="67293"/>
    <lineage>
        <taxon>Bacteria</taxon>
        <taxon>Bacillati</taxon>
        <taxon>Actinomycetota</taxon>
        <taxon>Actinomycetes</taxon>
        <taxon>Kitasatosporales</taxon>
        <taxon>Streptomycetaceae</taxon>
        <taxon>Streptomyces</taxon>
    </lineage>
</organism>
<keyword evidence="4" id="KW-0804">Transcription</keyword>
<reference evidence="9 10" key="1">
    <citation type="submission" date="2020-08" db="EMBL/GenBank/DDBJ databases">
        <title>Genomic Encyclopedia of Type Strains, Phase III (KMG-III): the genomes of soil and plant-associated and newly described type strains.</title>
        <authorList>
            <person name="Whitman W."/>
        </authorList>
    </citation>
    <scope>NUCLEOTIDE SEQUENCE [LARGE SCALE GENOMIC DNA]</scope>
    <source>
        <strain evidence="9 10">CECT 3313</strain>
    </source>
</reference>
<feature type="region of interest" description="Disordered" evidence="7">
    <location>
        <begin position="240"/>
        <end position="261"/>
    </location>
</feature>
<dbReference type="Gene3D" id="2.60.120.10">
    <property type="entry name" value="Jelly Rolls"/>
    <property type="match status" value="1"/>
</dbReference>
<keyword evidence="10" id="KW-1185">Reference proteome</keyword>
<evidence type="ECO:0000256" key="1">
    <source>
        <dbReference type="ARBA" id="ARBA00022491"/>
    </source>
</evidence>
<dbReference type="InterPro" id="IPR009057">
    <property type="entry name" value="Homeodomain-like_sf"/>
</dbReference>
<feature type="domain" description="HTH araC/xylS-type" evidence="8">
    <location>
        <begin position="150"/>
        <end position="247"/>
    </location>
</feature>
<keyword evidence="3 9" id="KW-0238">DNA-binding</keyword>
<dbReference type="InterPro" id="IPR014710">
    <property type="entry name" value="RmlC-like_jellyroll"/>
</dbReference>
<dbReference type="PROSITE" id="PS01124">
    <property type="entry name" value="HTH_ARAC_FAMILY_2"/>
    <property type="match status" value="1"/>
</dbReference>
<dbReference type="GO" id="GO:0003700">
    <property type="term" value="F:DNA-binding transcription factor activity"/>
    <property type="evidence" value="ECO:0007669"/>
    <property type="project" value="InterPro"/>
</dbReference>
<sequence length="261" mass="28152">MTQIRHEPVAPTRTRRLDSGAAIDAHRHDGHQIVYAGRGVLAVTTDAGSWVAPATRAIWVPAGTVHAHQAHGALELHLVGLPVTENPLGLDAPTVLAVSPLLRELIVAHTRAPQDGSPERARLRAVLLDQLRASPQQPLHLPTPASPVLRALCDLLRADPADGRTLAELGRVVGASDRTLSRLFRRDLGMTFPQWRTQLRLHHALVLLADRTPVTAVAHRCGWSSASAFIDVFRRAFGHTPGSGPEQARAHDAHTGGPGRR</sequence>
<evidence type="ECO:0000256" key="3">
    <source>
        <dbReference type="ARBA" id="ARBA00023125"/>
    </source>
</evidence>
<dbReference type="RefSeq" id="WP_184961868.1">
    <property type="nucleotide sequence ID" value="NZ_JACHJK010000002.1"/>
</dbReference>
<dbReference type="PANTHER" id="PTHR11019:SF199">
    <property type="entry name" value="HTH-TYPE TRANSCRIPTIONAL REGULATOR NIMR"/>
    <property type="match status" value="1"/>
</dbReference>
<dbReference type="InterPro" id="IPR011051">
    <property type="entry name" value="RmlC_Cupin_sf"/>
</dbReference>
<evidence type="ECO:0000256" key="4">
    <source>
        <dbReference type="ARBA" id="ARBA00023163"/>
    </source>
</evidence>
<accession>A0A7W9UNW6</accession>
<dbReference type="AlphaFoldDB" id="A0A7W9UNW6"/>
<evidence type="ECO:0000313" key="9">
    <source>
        <dbReference type="EMBL" id="MBB5925740.1"/>
    </source>
</evidence>